<dbReference type="InterPro" id="IPR037455">
    <property type="entry name" value="LucA/IucC-like"/>
</dbReference>
<protein>
    <submittedName>
        <fullName evidence="4">N2-citryl-N6-acetyl-N6-hydroxylysine synthase</fullName>
    </submittedName>
</protein>
<evidence type="ECO:0000313" key="4">
    <source>
        <dbReference type="EMBL" id="SFZ75551.1"/>
    </source>
</evidence>
<dbReference type="InterPro" id="IPR022770">
    <property type="entry name" value="IucA/IucC-like_C"/>
</dbReference>
<dbReference type="Gene3D" id="1.10.510.40">
    <property type="match status" value="1"/>
</dbReference>
<dbReference type="GO" id="GO:0019290">
    <property type="term" value="P:siderophore biosynthetic process"/>
    <property type="evidence" value="ECO:0007669"/>
    <property type="project" value="InterPro"/>
</dbReference>
<dbReference type="Proteomes" id="UP000186513">
    <property type="component" value="Unassembled WGS sequence"/>
</dbReference>
<dbReference type="AlphaFoldDB" id="A0A1K2HFK9"/>
<feature type="domain" description="Aerobactin siderophore biosynthesis IucA/IucC N-terminal" evidence="2">
    <location>
        <begin position="143"/>
        <end position="378"/>
    </location>
</feature>
<evidence type="ECO:0000259" key="3">
    <source>
        <dbReference type="Pfam" id="PF06276"/>
    </source>
</evidence>
<dbReference type="RefSeq" id="WP_072428152.1">
    <property type="nucleotide sequence ID" value="NZ_FPKR01000005.1"/>
</dbReference>
<proteinExistence type="inferred from homology"/>
<accession>A0A1K2HFK9</accession>
<dbReference type="GO" id="GO:0016881">
    <property type="term" value="F:acid-amino acid ligase activity"/>
    <property type="evidence" value="ECO:0007669"/>
    <property type="project" value="UniProtKB-ARBA"/>
</dbReference>
<sequence length="595" mass="65763">MHHPPIRRELASLTAFMNALWREWPAAQYHSAQADIAGHAGMLKLPLSRPAGALLVPVQHYSRAGRHRFEGSLYFAPAEGLTFEVDFAQAVALLAGEPTLAPGSSEDARRLFLRRVLDSASNLLSAQQQRQADLQQLAWPQADYLAAEQGLVYGHAVHPTPKSRDEFTNEDLARYSPEFAGRTALCWFAVRDAALWQTDVGGMSASAQLEVLLASDPALAQLRADYPAEHGWHCLPVHPWQARSLRQSASYLHWQRLNLLVDLGEAGSDWFPTSSLRTLYAPQAPAMLKFSLSVRLTNSQRVLQPEEVARGRLIHGAFASPLGQAFQRRCPTLGILHETAALALRQPDGQPLAESFVILRDNPFKAGSSAYVMATFCQDGVDGAPSMASRLLHSLAEREQRPLQAVCLDWFERFLEVALKPFLIAQADYGILVSAHQQNTVLALEGGYPAGMWFRDCQGTTFRAETISALAPYVPGIAAASELSFDEPMTNRLFGYYLIVNNLLNLIATLDMDGVIDAATLCQRTRTFLQVLRAEPLKYPHFIDFLLDAPELMSKGNFMICFGNLNETTQPEGSFRSYVPLPNPFAEAKPCPTSH</sequence>
<comment type="similarity">
    <text evidence="1">Belongs to the IucA/IucC family.</text>
</comment>
<keyword evidence="5" id="KW-1185">Reference proteome</keyword>
<dbReference type="InterPro" id="IPR007310">
    <property type="entry name" value="Aerobactin_biosyn_IucA/IucC_N"/>
</dbReference>
<reference evidence="4 5" key="1">
    <citation type="submission" date="2016-11" db="EMBL/GenBank/DDBJ databases">
        <authorList>
            <person name="Jaros S."/>
            <person name="Januszkiewicz K."/>
            <person name="Wedrychowicz H."/>
        </authorList>
    </citation>
    <scope>NUCLEOTIDE SEQUENCE [LARGE SCALE GENOMIC DNA]</scope>
    <source>
        <strain evidence="4 5">DSM 18899</strain>
    </source>
</reference>
<dbReference type="EMBL" id="FPKR01000005">
    <property type="protein sequence ID" value="SFZ75551.1"/>
    <property type="molecule type" value="Genomic_DNA"/>
</dbReference>
<dbReference type="Pfam" id="PF04183">
    <property type="entry name" value="IucA_IucC"/>
    <property type="match status" value="1"/>
</dbReference>
<feature type="domain" description="Aerobactin siderophore biosynthesis IucA/IucC-like C-terminal" evidence="3">
    <location>
        <begin position="409"/>
        <end position="567"/>
    </location>
</feature>
<name>A0A1K2HFK9_9NEIS</name>
<organism evidence="4 5">
    <name type="scientific">Chitinimonas taiwanensis DSM 18899</name>
    <dbReference type="NCBI Taxonomy" id="1121279"/>
    <lineage>
        <taxon>Bacteria</taxon>
        <taxon>Pseudomonadati</taxon>
        <taxon>Pseudomonadota</taxon>
        <taxon>Betaproteobacteria</taxon>
        <taxon>Neisseriales</taxon>
        <taxon>Chitinibacteraceae</taxon>
        <taxon>Chitinimonas</taxon>
    </lineage>
</organism>
<dbReference type="PANTHER" id="PTHR34384">
    <property type="entry name" value="L-2,3-DIAMINOPROPANOATE--CITRATE LIGASE"/>
    <property type="match status" value="1"/>
</dbReference>
<gene>
    <name evidence="4" type="ORF">SAMN02745887_01643</name>
</gene>
<dbReference type="Pfam" id="PF06276">
    <property type="entry name" value="FhuF"/>
    <property type="match status" value="1"/>
</dbReference>
<dbReference type="PANTHER" id="PTHR34384:SF5">
    <property type="entry name" value="L-2,3-DIAMINOPROPANOATE--CITRATE LIGASE"/>
    <property type="match status" value="1"/>
</dbReference>
<evidence type="ECO:0000256" key="1">
    <source>
        <dbReference type="ARBA" id="ARBA00007832"/>
    </source>
</evidence>
<evidence type="ECO:0000313" key="5">
    <source>
        <dbReference type="Proteomes" id="UP000186513"/>
    </source>
</evidence>
<dbReference type="STRING" id="1121279.SAMN02745887_01643"/>
<evidence type="ECO:0000259" key="2">
    <source>
        <dbReference type="Pfam" id="PF04183"/>
    </source>
</evidence>
<dbReference type="Gene3D" id="6.10.250.3370">
    <property type="match status" value="1"/>
</dbReference>